<organism evidence="9 10">
    <name type="scientific">Rotaria magnacalcarata</name>
    <dbReference type="NCBI Taxonomy" id="392030"/>
    <lineage>
        <taxon>Eukaryota</taxon>
        <taxon>Metazoa</taxon>
        <taxon>Spiralia</taxon>
        <taxon>Gnathifera</taxon>
        <taxon>Rotifera</taxon>
        <taxon>Eurotatoria</taxon>
        <taxon>Bdelloidea</taxon>
        <taxon>Philodinida</taxon>
        <taxon>Philodinidae</taxon>
        <taxon>Rotaria</taxon>
    </lineage>
</organism>
<evidence type="ECO:0000256" key="6">
    <source>
        <dbReference type="SAM" id="MobiDB-lite"/>
    </source>
</evidence>
<dbReference type="PROSITE" id="PS50002">
    <property type="entry name" value="SH3"/>
    <property type="match status" value="3"/>
</dbReference>
<dbReference type="InterPro" id="IPR057884">
    <property type="entry name" value="FN3_RIM-BP1/2/3"/>
</dbReference>
<evidence type="ECO:0000313" key="9">
    <source>
        <dbReference type="EMBL" id="CAF3990833.1"/>
    </source>
</evidence>
<dbReference type="Proteomes" id="UP000663866">
    <property type="component" value="Unassembled WGS sequence"/>
</dbReference>
<feature type="domain" description="Fibronectin type-III" evidence="8">
    <location>
        <begin position="811"/>
        <end position="900"/>
    </location>
</feature>
<feature type="compositionally biased region" description="Polar residues" evidence="6">
    <location>
        <begin position="1105"/>
        <end position="1120"/>
    </location>
</feature>
<dbReference type="SMART" id="SM00326">
    <property type="entry name" value="SH3"/>
    <property type="match status" value="3"/>
</dbReference>
<dbReference type="FunFam" id="2.30.30.40:FF:000023">
    <property type="entry name" value="RIMS-binding protein 2 isoform F"/>
    <property type="match status" value="1"/>
</dbReference>
<feature type="domain" description="SH3" evidence="7">
    <location>
        <begin position="1207"/>
        <end position="1275"/>
    </location>
</feature>
<name>A0A819N3X3_9BILA</name>
<dbReference type="PANTHER" id="PTHR14234:SF19">
    <property type="entry name" value="RIM-BINDING PROTEIN, ISOFORM F"/>
    <property type="match status" value="1"/>
</dbReference>
<feature type="compositionally biased region" description="Low complexity" evidence="6">
    <location>
        <begin position="1019"/>
        <end position="1029"/>
    </location>
</feature>
<dbReference type="Pfam" id="PF25523">
    <property type="entry name" value="Ig_RIMBP2"/>
    <property type="match status" value="1"/>
</dbReference>
<dbReference type="Pfam" id="PF07653">
    <property type="entry name" value="SH3_2"/>
    <property type="match status" value="2"/>
</dbReference>
<dbReference type="InterPro" id="IPR036028">
    <property type="entry name" value="SH3-like_dom_sf"/>
</dbReference>
<evidence type="ECO:0000256" key="5">
    <source>
        <dbReference type="SAM" id="Coils"/>
    </source>
</evidence>
<dbReference type="GO" id="GO:0045202">
    <property type="term" value="C:synapse"/>
    <property type="evidence" value="ECO:0007669"/>
    <property type="project" value="GOC"/>
</dbReference>
<accession>A0A819N3X3</accession>
<evidence type="ECO:0000256" key="4">
    <source>
        <dbReference type="PROSITE-ProRule" id="PRU00192"/>
    </source>
</evidence>
<dbReference type="PROSITE" id="PS50853">
    <property type="entry name" value="FN3"/>
    <property type="match status" value="1"/>
</dbReference>
<evidence type="ECO:0008006" key="11">
    <source>
        <dbReference type="Google" id="ProtNLM"/>
    </source>
</evidence>
<feature type="coiled-coil region" evidence="5">
    <location>
        <begin position="148"/>
        <end position="402"/>
    </location>
</feature>
<dbReference type="InterPro" id="IPR001452">
    <property type="entry name" value="SH3_domain"/>
</dbReference>
<evidence type="ECO:0000256" key="1">
    <source>
        <dbReference type="ARBA" id="ARBA00010749"/>
    </source>
</evidence>
<gene>
    <name evidence="9" type="ORF">OVN521_LOCUS14476</name>
</gene>
<evidence type="ECO:0000256" key="3">
    <source>
        <dbReference type="ARBA" id="ARBA00022737"/>
    </source>
</evidence>
<dbReference type="InterPro" id="IPR013783">
    <property type="entry name" value="Ig-like_fold"/>
</dbReference>
<keyword evidence="5" id="KW-0175">Coiled coil</keyword>
<dbReference type="CDD" id="cd12014">
    <property type="entry name" value="SH3_RIM-BP_1"/>
    <property type="match status" value="1"/>
</dbReference>
<keyword evidence="10" id="KW-1185">Reference proteome</keyword>
<dbReference type="CDD" id="cd00063">
    <property type="entry name" value="FN3"/>
    <property type="match status" value="1"/>
</dbReference>
<dbReference type="PRINTS" id="PR00452">
    <property type="entry name" value="SH3DOMAIN"/>
</dbReference>
<comment type="caution">
    <text evidence="9">The sequence shown here is derived from an EMBL/GenBank/DDBJ whole genome shotgun (WGS) entry which is preliminary data.</text>
</comment>
<protein>
    <recommendedName>
        <fullName evidence="11">RIMS-binding protein 2</fullName>
    </recommendedName>
</protein>
<dbReference type="SUPFAM" id="SSF50044">
    <property type="entry name" value="SH3-domain"/>
    <property type="match status" value="3"/>
</dbReference>
<dbReference type="SUPFAM" id="SSF49265">
    <property type="entry name" value="Fibronectin type III"/>
    <property type="match status" value="1"/>
</dbReference>
<dbReference type="InterPro" id="IPR003961">
    <property type="entry name" value="FN3_dom"/>
</dbReference>
<feature type="region of interest" description="Disordered" evidence="6">
    <location>
        <begin position="1014"/>
        <end position="1043"/>
    </location>
</feature>
<dbReference type="SMART" id="SM00060">
    <property type="entry name" value="FN3"/>
    <property type="match status" value="3"/>
</dbReference>
<comment type="similarity">
    <text evidence="1">Belongs to the RIMBP family.</text>
</comment>
<feature type="domain" description="SH3" evidence="7">
    <location>
        <begin position="1328"/>
        <end position="1396"/>
    </location>
</feature>
<sequence length="1455" mass="165743">MTSSSSPRFTGFIRDVRASQKNIQPILLQPSTVHSPSNITEQQPYTTSTSTRSRNNSSTSNSIDPFHYQALQDTNEALKSEVHRLASADKDNTTKLKLQLEKYTELDEAYKQLQDKYTHLADVEDHFNQLQNIHKDEKSSYEYCVRENEQLKSQNEHLLNELARLTQVENRDRTRSIEQADLRRQYDDISIQCNELKQNYNELKEKYRENQLSYENDIKHLNDETLKFRLENEQLHSANDLLRDERNQMKESHETVLKRRLDEIKYLQSENRDLQMIRQKYNEERETFQAIDLRKTQLENDLLTMHAVEDRCQDLQTTVERLESEVQLSIKELESASMLNTQMRAEISNATNINERLTQECDRYRTNSLTKSDEYDVKRRENEQLIQKVHELESTLKSLYDTSDLQKQLNVENEVNKLELKRKQDDFEQFQKMHDVTKQENQETIHLLEEKIHDLERKTELQSLKHEEILLEFESLKARRDRILPSSNGTILSNSHSNAYPLTHHWPTPTMVDSQTSPTEDAIPPILSPPIQQRPLLKSTASQSTAVNENHETKQKPFTSNQAAQIVVAKYSYEPLQCSPNDHPEVELPLTIGEYYLIYGDVDEDGFYDGRNLEGRYGLIPSNFIEAITNSNDLPETVRHIIQRLIGKVFSEEPMTPRRDQPLSIDCGVFLSNRSATTPTTYRKQLASTQNGNPSDILTTNGLSFGKHVPCPTNLRVEKYLTTSILIAWNPPSITMTQILGYQILLDHSLYTTICANERTRALIENININEKFHRISIRTITQHGLSRDQECTLLLTMSATNGNLNDLSYAPSDLRVDRINQTSAVVSWWPASNDIVHKLFVNDIEVQTLKAGVYRFKLSGLLPNTIHKVTIKAKPNNTANTQQLSAASIEFCTTAFDESIEPPKRVQAIGGPQSNTLLVSWEQTLSTTTATRGYRVLVDGRQIHDIINSLNDHTVININALRQGRFLTVRALTENDGESHDSIPVDIDEILKKLDMDIPSMPIPVLPEENFDRESMPLTASSSLTLRTTSDDEVTNSGPLPLPTPHAIVETQQKIEINSPSPNSPVIATAAVKSKTDNHDQLEQSSQCFGYDAYMKQPDDSTSHVKPSNTQRKPSKTSPTMPPLQQRPHPDSKRDSTIITIPDSLAHDSPPINKSKIKSLRHTSTSSEEQYVVPPTPMKTVKLKQQQNPPPIAPVFTSHLNNKTNNPPRLFIALFDYDPNAMSPNKDNEEELPFKEGQLIRIYGDQDADGFFIGQTENGRTGYVPSNMVSEIQLDDAEIEAHLLAGTINLENHDRVITTTPAASAISPSTKRISAVSTPANIKPISQPVKKMVAMFDYNPSVNSPNINPDEELSFRSGDIIYVHGNVQEDGFYFGELEHGGKGLVPSNFLKEVSLLNSDENIIQQNNEQMITNENKKSPYYRKAREYELVIIVIRDAYILWARLVVFIPNGLKW</sequence>
<evidence type="ECO:0000259" key="8">
    <source>
        <dbReference type="PROSITE" id="PS50853"/>
    </source>
</evidence>
<dbReference type="InterPro" id="IPR036116">
    <property type="entry name" value="FN3_sf"/>
</dbReference>
<dbReference type="CDD" id="cd12012">
    <property type="entry name" value="SH3_RIM-BP_2"/>
    <property type="match status" value="1"/>
</dbReference>
<evidence type="ECO:0000256" key="2">
    <source>
        <dbReference type="ARBA" id="ARBA00022443"/>
    </source>
</evidence>
<dbReference type="InterPro" id="IPR040325">
    <property type="entry name" value="RIMBP1/2/3"/>
</dbReference>
<dbReference type="GO" id="GO:0007274">
    <property type="term" value="P:neuromuscular synaptic transmission"/>
    <property type="evidence" value="ECO:0007669"/>
    <property type="project" value="TreeGrafter"/>
</dbReference>
<dbReference type="FunFam" id="2.30.30.40:FF:000016">
    <property type="entry name" value="RIMS-binding protein 2 isoform X2"/>
    <property type="match status" value="1"/>
</dbReference>
<keyword evidence="2 4" id="KW-0728">SH3 domain</keyword>
<dbReference type="PANTHER" id="PTHR14234">
    <property type="entry name" value="RIM BINDING PROTEIN-RELATED"/>
    <property type="match status" value="1"/>
</dbReference>
<dbReference type="Gene3D" id="2.60.40.10">
    <property type="entry name" value="Immunoglobulins"/>
    <property type="match status" value="3"/>
</dbReference>
<feature type="domain" description="SH3" evidence="7">
    <location>
        <begin position="562"/>
        <end position="630"/>
    </location>
</feature>
<feature type="coiled-coil region" evidence="5">
    <location>
        <begin position="68"/>
        <end position="116"/>
    </location>
</feature>
<evidence type="ECO:0000313" key="10">
    <source>
        <dbReference type="Proteomes" id="UP000663866"/>
    </source>
</evidence>
<feature type="compositionally biased region" description="Low complexity" evidence="6">
    <location>
        <begin position="46"/>
        <end position="62"/>
    </location>
</feature>
<feature type="compositionally biased region" description="Polar residues" evidence="6">
    <location>
        <begin position="28"/>
        <end position="45"/>
    </location>
</feature>
<proteinExistence type="inferred from homology"/>
<keyword evidence="3" id="KW-0677">Repeat</keyword>
<feature type="region of interest" description="Disordered" evidence="6">
    <location>
        <begin position="1094"/>
        <end position="1172"/>
    </location>
</feature>
<dbReference type="Gene3D" id="2.30.30.40">
    <property type="entry name" value="SH3 Domains"/>
    <property type="match status" value="3"/>
</dbReference>
<reference evidence="9" key="1">
    <citation type="submission" date="2021-02" db="EMBL/GenBank/DDBJ databases">
        <authorList>
            <person name="Nowell W R."/>
        </authorList>
    </citation>
    <scope>NUCLEOTIDE SEQUENCE</scope>
</reference>
<dbReference type="InterPro" id="IPR035753">
    <property type="entry name" value="RIM-BP_SH3_2"/>
</dbReference>
<evidence type="ECO:0000259" key="7">
    <source>
        <dbReference type="PROSITE" id="PS50002"/>
    </source>
</evidence>
<dbReference type="EMBL" id="CAJOBG010002201">
    <property type="protein sequence ID" value="CAF3990833.1"/>
    <property type="molecule type" value="Genomic_DNA"/>
</dbReference>
<feature type="region of interest" description="Disordered" evidence="6">
    <location>
        <begin position="28"/>
        <end position="64"/>
    </location>
</feature>